<accession>A0A9X4ALU0</accession>
<dbReference type="AlphaFoldDB" id="A0A9X4ALU0"/>
<dbReference type="InterPro" id="IPR014962">
    <property type="entry name" value="YolD"/>
</dbReference>
<dbReference type="Pfam" id="PF08863">
    <property type="entry name" value="YolD"/>
    <property type="match status" value="1"/>
</dbReference>
<organism evidence="1 2">
    <name type="scientific">Aquibacillus koreensis</name>
    <dbReference type="NCBI Taxonomy" id="279446"/>
    <lineage>
        <taxon>Bacteria</taxon>
        <taxon>Bacillati</taxon>
        <taxon>Bacillota</taxon>
        <taxon>Bacilli</taxon>
        <taxon>Bacillales</taxon>
        <taxon>Bacillaceae</taxon>
        <taxon>Aquibacillus</taxon>
    </lineage>
</organism>
<sequence length="109" mass="12949">MVNDRGSIKWTSLMLPEHVEMLQRLWREDKNKQKPLLDEQELEQINEMIHEAYQRHLAISITVYKNNNYKEYKGIISSVVMHNHCLKLKQADDDIVSIYLPEIIDVKEA</sequence>
<evidence type="ECO:0000313" key="2">
    <source>
        <dbReference type="Proteomes" id="UP001145072"/>
    </source>
</evidence>
<name>A0A9X4ALU0_9BACI</name>
<reference evidence="1" key="1">
    <citation type="submission" date="2022-06" db="EMBL/GenBank/DDBJ databases">
        <title>Aquibacillus sp. a new bacterium isolated from soil saline samples.</title>
        <authorList>
            <person name="Galisteo C."/>
            <person name="De La Haba R."/>
            <person name="Sanchez-Porro C."/>
            <person name="Ventosa A."/>
        </authorList>
    </citation>
    <scope>NUCLEOTIDE SEQUENCE</scope>
    <source>
        <strain evidence="1">JCM 12387</strain>
    </source>
</reference>
<keyword evidence="2" id="KW-1185">Reference proteome</keyword>
<dbReference type="Proteomes" id="UP001145072">
    <property type="component" value="Unassembled WGS sequence"/>
</dbReference>
<dbReference type="PANTHER" id="PTHR40051:SF1">
    <property type="entry name" value="YOLD-LIKE FAMILY PROTEIN"/>
    <property type="match status" value="1"/>
</dbReference>
<comment type="caution">
    <text evidence="1">The sequence shown here is derived from an EMBL/GenBank/DDBJ whole genome shotgun (WGS) entry which is preliminary data.</text>
</comment>
<evidence type="ECO:0000313" key="1">
    <source>
        <dbReference type="EMBL" id="MDC3422828.1"/>
    </source>
</evidence>
<protein>
    <submittedName>
        <fullName evidence="1">YolD-like family protein</fullName>
    </submittedName>
</protein>
<dbReference type="PANTHER" id="PTHR40051">
    <property type="entry name" value="IG HYPOTHETICAL 15966"/>
    <property type="match status" value="1"/>
</dbReference>
<dbReference type="EMBL" id="JAMQJZ010000032">
    <property type="protein sequence ID" value="MDC3422828.1"/>
    <property type="molecule type" value="Genomic_DNA"/>
</dbReference>
<dbReference type="RefSeq" id="WP_259867351.1">
    <property type="nucleotide sequence ID" value="NZ_JAMQJZ010000032.1"/>
</dbReference>
<proteinExistence type="predicted"/>
<gene>
    <name evidence="1" type="ORF">NC661_21020</name>
</gene>